<keyword evidence="4 18" id="KW-0132">Cell division</keyword>
<feature type="binding site" evidence="14">
    <location>
        <begin position="407"/>
        <end position="414"/>
    </location>
    <ligand>
        <name>ATP</name>
        <dbReference type="ChEBI" id="CHEBI:30616"/>
    </ligand>
</feature>
<dbReference type="InterPro" id="IPR027417">
    <property type="entry name" value="P-loop_NTPase"/>
</dbReference>
<comment type="subunit">
    <text evidence="13">Homohexamer. Forms a ring that surrounds DNA.</text>
</comment>
<evidence type="ECO:0000256" key="5">
    <source>
        <dbReference type="ARBA" id="ARBA00022692"/>
    </source>
</evidence>
<feature type="domain" description="FtsK" evidence="17">
    <location>
        <begin position="390"/>
        <end position="576"/>
    </location>
</feature>
<evidence type="ECO:0000256" key="4">
    <source>
        <dbReference type="ARBA" id="ARBA00022618"/>
    </source>
</evidence>
<feature type="transmembrane region" description="Helical" evidence="16">
    <location>
        <begin position="145"/>
        <end position="166"/>
    </location>
</feature>
<evidence type="ECO:0000256" key="11">
    <source>
        <dbReference type="ARBA" id="ARBA00023136"/>
    </source>
</evidence>
<dbReference type="GO" id="GO:0005524">
    <property type="term" value="F:ATP binding"/>
    <property type="evidence" value="ECO:0007669"/>
    <property type="project" value="UniProtKB-UniRule"/>
</dbReference>
<dbReference type="Pfam" id="PF17854">
    <property type="entry name" value="FtsK_alpha"/>
    <property type="match status" value="1"/>
</dbReference>
<dbReference type="InterPro" id="IPR041027">
    <property type="entry name" value="FtsK_alpha"/>
</dbReference>
<evidence type="ECO:0000256" key="2">
    <source>
        <dbReference type="ARBA" id="ARBA00006474"/>
    </source>
</evidence>
<dbReference type="GO" id="GO:0007059">
    <property type="term" value="P:chromosome segregation"/>
    <property type="evidence" value="ECO:0007669"/>
    <property type="project" value="UniProtKB-KW"/>
</dbReference>
<sequence length="741" mass="81465">MIKEKETKRTAKEKLSKEEQPLLNPETRRGIIIVLLFLIAILSILSFFDLAGSVGEFIRDVLSMVFGWAAYLFPIILVVIGYLLIFPEKYGVKTTNYFGLFLLYLSFAGILHLFVSQEEAVAAIGEGKGGGYFGLVISLPLLKIMGIWATTVVLVALLLISLLIVFSTSFNRIIESGGIVGAIFRKPKEILQKMKGALTQPKEEKSFESEESDSQSFSTREVAASAVLPKESSVESPVSESRNKEQLTIFPKSRRPKIDIPLDLLESSSTTPTSGDIKMNREKIERTLANFGIEVEMGETNVGPTVTQFTLKPAEGVKLSQIVTLQNDIALALAAHPIRIEAPIPGKSLVGIEVPNQKVAIVKLKEILQSDTFKERKSELSVALGKDVGGKSWIANLDAMPHLLIAGATGSGKSVCINTIIISLLYQNSPDNLKFILIDPKRVEFTVYNGVPHLLTPVITEVDKTINALKWIVGEMDRRFRLLSQSGKRDIRSFNGELKERLPYIVVVIDELADLMSVASVEVETAIIRLAQMARAVGIHLVVATQRPSVDVITGLIKANITSRIAFTVASSTDSRTILDFSGAEKLLGRGDMLYTSAELSKPKRLQGAFVTEKEIERIVNFLKEKGTPEYQEEIVVKQSPAGETGSGLESEEDEILLAEAKEVILKAQKASASFLQRRLRIGYARAARILDILEERGVIGPGEGAKPREVYLQSNEEENSEPEVPSEEDDEENGLSNQSQ</sequence>
<comment type="subcellular location">
    <subcellularLocation>
        <location evidence="1">Cell membrane</location>
        <topology evidence="1">Multi-pass membrane protein</topology>
    </subcellularLocation>
</comment>
<accession>A0A2M7RI17</accession>
<dbReference type="Proteomes" id="UP000230779">
    <property type="component" value="Unassembled WGS sequence"/>
</dbReference>
<evidence type="ECO:0000259" key="17">
    <source>
        <dbReference type="PROSITE" id="PS50901"/>
    </source>
</evidence>
<evidence type="ECO:0000256" key="14">
    <source>
        <dbReference type="PROSITE-ProRule" id="PRU00289"/>
    </source>
</evidence>
<dbReference type="PANTHER" id="PTHR22683">
    <property type="entry name" value="SPORULATION PROTEIN RELATED"/>
    <property type="match status" value="1"/>
</dbReference>
<dbReference type="Gene3D" id="1.10.10.10">
    <property type="entry name" value="Winged helix-like DNA-binding domain superfamily/Winged helix DNA-binding domain"/>
    <property type="match status" value="1"/>
</dbReference>
<feature type="region of interest" description="Disordered" evidence="15">
    <location>
        <begin position="699"/>
        <end position="741"/>
    </location>
</feature>
<dbReference type="Pfam" id="PF13491">
    <property type="entry name" value="FtsK_4TM"/>
    <property type="match status" value="1"/>
</dbReference>
<dbReference type="Gene3D" id="3.30.980.40">
    <property type="match status" value="1"/>
</dbReference>
<keyword evidence="11 16" id="KW-0472">Membrane</keyword>
<dbReference type="InterPro" id="IPR036390">
    <property type="entry name" value="WH_DNA-bd_sf"/>
</dbReference>
<keyword evidence="9 16" id="KW-1133">Transmembrane helix</keyword>
<feature type="region of interest" description="Disordered" evidence="15">
    <location>
        <begin position="199"/>
        <end position="219"/>
    </location>
</feature>
<dbReference type="EMBL" id="PFMD01000050">
    <property type="protein sequence ID" value="PIY96398.1"/>
    <property type="molecule type" value="Genomic_DNA"/>
</dbReference>
<evidence type="ECO:0000256" key="8">
    <source>
        <dbReference type="ARBA" id="ARBA00022840"/>
    </source>
</evidence>
<keyword evidence="7" id="KW-0159">Chromosome partition</keyword>
<dbReference type="PROSITE" id="PS50901">
    <property type="entry name" value="FTSK"/>
    <property type="match status" value="1"/>
</dbReference>
<dbReference type="Gene3D" id="3.40.50.300">
    <property type="entry name" value="P-loop containing nucleotide triphosphate hydrolases"/>
    <property type="match status" value="1"/>
</dbReference>
<dbReference type="InterPro" id="IPR036388">
    <property type="entry name" value="WH-like_DNA-bd_sf"/>
</dbReference>
<evidence type="ECO:0000256" key="16">
    <source>
        <dbReference type="SAM" id="Phobius"/>
    </source>
</evidence>
<feature type="transmembrane region" description="Helical" evidence="16">
    <location>
        <begin position="97"/>
        <end position="115"/>
    </location>
</feature>
<keyword evidence="5 16" id="KW-0812">Transmembrane</keyword>
<comment type="similarity">
    <text evidence="2">Belongs to the FtsK/SpoIIIE/SftA family.</text>
</comment>
<dbReference type="GO" id="GO:0051301">
    <property type="term" value="P:cell division"/>
    <property type="evidence" value="ECO:0007669"/>
    <property type="project" value="UniProtKB-KW"/>
</dbReference>
<evidence type="ECO:0000313" key="19">
    <source>
        <dbReference type="Proteomes" id="UP000230779"/>
    </source>
</evidence>
<dbReference type="SUPFAM" id="SSF52540">
    <property type="entry name" value="P-loop containing nucleoside triphosphate hydrolases"/>
    <property type="match status" value="1"/>
</dbReference>
<dbReference type="Pfam" id="PF01580">
    <property type="entry name" value="FtsK_SpoIIIE"/>
    <property type="match status" value="1"/>
</dbReference>
<evidence type="ECO:0000256" key="7">
    <source>
        <dbReference type="ARBA" id="ARBA00022829"/>
    </source>
</evidence>
<feature type="transmembrane region" description="Helical" evidence="16">
    <location>
        <begin position="30"/>
        <end position="48"/>
    </location>
</feature>
<keyword evidence="3" id="KW-1003">Cell membrane</keyword>
<dbReference type="GO" id="GO:0003677">
    <property type="term" value="F:DNA binding"/>
    <property type="evidence" value="ECO:0007669"/>
    <property type="project" value="UniProtKB-KW"/>
</dbReference>
<dbReference type="SMART" id="SM00843">
    <property type="entry name" value="Ftsk_gamma"/>
    <property type="match status" value="1"/>
</dbReference>
<evidence type="ECO:0000256" key="6">
    <source>
        <dbReference type="ARBA" id="ARBA00022741"/>
    </source>
</evidence>
<evidence type="ECO:0000256" key="1">
    <source>
        <dbReference type="ARBA" id="ARBA00004651"/>
    </source>
</evidence>
<reference evidence="18 19" key="1">
    <citation type="submission" date="2017-09" db="EMBL/GenBank/DDBJ databases">
        <title>Depth-based differentiation of microbial function through sediment-hosted aquifers and enrichment of novel symbionts in the deep terrestrial subsurface.</title>
        <authorList>
            <person name="Probst A.J."/>
            <person name="Ladd B."/>
            <person name="Jarett J.K."/>
            <person name="Geller-Mcgrath D.E."/>
            <person name="Sieber C.M."/>
            <person name="Emerson J.B."/>
            <person name="Anantharaman K."/>
            <person name="Thomas B.C."/>
            <person name="Malmstrom R."/>
            <person name="Stieglmeier M."/>
            <person name="Klingl A."/>
            <person name="Woyke T."/>
            <person name="Ryan C.M."/>
            <person name="Banfield J.F."/>
        </authorList>
    </citation>
    <scope>NUCLEOTIDE SEQUENCE [LARGE SCALE GENOMIC DNA]</scope>
    <source>
        <strain evidence="18">CG_4_10_14_0_8_um_filter_42_10</strain>
    </source>
</reference>
<evidence type="ECO:0000256" key="12">
    <source>
        <dbReference type="ARBA" id="ARBA00023306"/>
    </source>
</evidence>
<gene>
    <name evidence="18" type="ORF">COY66_04225</name>
</gene>
<dbReference type="InterPro" id="IPR018541">
    <property type="entry name" value="Ftsk_gamma"/>
</dbReference>
<evidence type="ECO:0000256" key="9">
    <source>
        <dbReference type="ARBA" id="ARBA00022989"/>
    </source>
</evidence>
<keyword evidence="10" id="KW-0238">DNA-binding</keyword>
<evidence type="ECO:0000256" key="15">
    <source>
        <dbReference type="SAM" id="MobiDB-lite"/>
    </source>
</evidence>
<feature type="transmembrane region" description="Helical" evidence="16">
    <location>
        <begin position="68"/>
        <end position="85"/>
    </location>
</feature>
<dbReference type="Pfam" id="PF09397">
    <property type="entry name" value="FtsK_gamma"/>
    <property type="match status" value="1"/>
</dbReference>
<dbReference type="InterPro" id="IPR003593">
    <property type="entry name" value="AAA+_ATPase"/>
</dbReference>
<evidence type="ECO:0000313" key="18">
    <source>
        <dbReference type="EMBL" id="PIY96398.1"/>
    </source>
</evidence>
<proteinExistence type="inferred from homology"/>
<name>A0A2M7RI17_9BACT</name>
<dbReference type="SUPFAM" id="SSF46785">
    <property type="entry name" value="Winged helix' DNA-binding domain"/>
    <property type="match status" value="1"/>
</dbReference>
<comment type="caution">
    <text evidence="18">The sequence shown here is derived from an EMBL/GenBank/DDBJ whole genome shotgun (WGS) entry which is preliminary data.</text>
</comment>
<dbReference type="PANTHER" id="PTHR22683:SF41">
    <property type="entry name" value="DNA TRANSLOCASE FTSK"/>
    <property type="match status" value="1"/>
</dbReference>
<evidence type="ECO:0000256" key="3">
    <source>
        <dbReference type="ARBA" id="ARBA00022475"/>
    </source>
</evidence>
<keyword evidence="8 14" id="KW-0067">ATP-binding</keyword>
<dbReference type="InterPro" id="IPR002543">
    <property type="entry name" value="FtsK_dom"/>
</dbReference>
<protein>
    <submittedName>
        <fullName evidence="18">Cell division protein FtsK</fullName>
    </submittedName>
</protein>
<dbReference type="CDD" id="cd01127">
    <property type="entry name" value="TrwB_TraG_TraD_VirD4"/>
    <property type="match status" value="1"/>
</dbReference>
<dbReference type="AlphaFoldDB" id="A0A2M7RI17"/>
<dbReference type="GO" id="GO:0005886">
    <property type="term" value="C:plasma membrane"/>
    <property type="evidence" value="ECO:0007669"/>
    <property type="project" value="UniProtKB-SubCell"/>
</dbReference>
<evidence type="ECO:0000256" key="13">
    <source>
        <dbReference type="ARBA" id="ARBA00025923"/>
    </source>
</evidence>
<feature type="compositionally biased region" description="Acidic residues" evidence="15">
    <location>
        <begin position="716"/>
        <end position="734"/>
    </location>
</feature>
<organism evidence="18 19">
    <name type="scientific">Candidatus Kerfeldbacteria bacterium CG_4_10_14_0_8_um_filter_42_10</name>
    <dbReference type="NCBI Taxonomy" id="2014248"/>
    <lineage>
        <taxon>Bacteria</taxon>
        <taxon>Candidatus Kerfeldiibacteriota</taxon>
    </lineage>
</organism>
<keyword evidence="6 14" id="KW-0547">Nucleotide-binding</keyword>
<dbReference type="InterPro" id="IPR050206">
    <property type="entry name" value="FtsK/SpoIIIE/SftA"/>
</dbReference>
<evidence type="ECO:0000256" key="10">
    <source>
        <dbReference type="ARBA" id="ARBA00023125"/>
    </source>
</evidence>
<keyword evidence="12" id="KW-0131">Cell cycle</keyword>
<dbReference type="SMART" id="SM00382">
    <property type="entry name" value="AAA"/>
    <property type="match status" value="1"/>
</dbReference>
<dbReference type="InterPro" id="IPR025199">
    <property type="entry name" value="FtsK_4TM"/>
</dbReference>